<dbReference type="AlphaFoldDB" id="A0AAV2B0Q8"/>
<dbReference type="EMBL" id="CAXIEN010000255">
    <property type="protein sequence ID" value="CAL1289876.1"/>
    <property type="molecule type" value="Genomic_DNA"/>
</dbReference>
<proteinExistence type="predicted"/>
<dbReference type="Gene3D" id="2.60.210.10">
    <property type="entry name" value="Apoptosis, Tumor Necrosis Factor Receptor Associated Protein 2, Chain A"/>
    <property type="match status" value="1"/>
</dbReference>
<evidence type="ECO:0000313" key="3">
    <source>
        <dbReference type="Proteomes" id="UP001497382"/>
    </source>
</evidence>
<evidence type="ECO:0000259" key="1">
    <source>
        <dbReference type="PROSITE" id="PS50144"/>
    </source>
</evidence>
<sequence length="153" mass="17839">MNGRSVETTFFWFIENYSYSWHKFGEYLRSPSFSAYDPENTSWWIALYPRGQRYVSRGYISLFLARNPTDEGQENVSVKFELSILAADGSIIHSETKKETFENNDTSGFEEFLPIDSFYKDILTVRCRLWKGDGKTQESAPICARNYIAIKNH</sequence>
<accession>A0AAV2B0Q8</accession>
<dbReference type="InterPro" id="IPR002083">
    <property type="entry name" value="MATH/TRAF_dom"/>
</dbReference>
<name>A0AAV2B0Q8_9ARAC</name>
<dbReference type="Proteomes" id="UP001497382">
    <property type="component" value="Unassembled WGS sequence"/>
</dbReference>
<comment type="caution">
    <text evidence="2">The sequence shown here is derived from an EMBL/GenBank/DDBJ whole genome shotgun (WGS) entry which is preliminary data.</text>
</comment>
<dbReference type="InterPro" id="IPR008974">
    <property type="entry name" value="TRAF-like"/>
</dbReference>
<organism evidence="2 3">
    <name type="scientific">Larinioides sclopetarius</name>
    <dbReference type="NCBI Taxonomy" id="280406"/>
    <lineage>
        <taxon>Eukaryota</taxon>
        <taxon>Metazoa</taxon>
        <taxon>Ecdysozoa</taxon>
        <taxon>Arthropoda</taxon>
        <taxon>Chelicerata</taxon>
        <taxon>Arachnida</taxon>
        <taxon>Araneae</taxon>
        <taxon>Araneomorphae</taxon>
        <taxon>Entelegynae</taxon>
        <taxon>Araneoidea</taxon>
        <taxon>Araneidae</taxon>
        <taxon>Larinioides</taxon>
    </lineage>
</organism>
<protein>
    <recommendedName>
        <fullName evidence="1">MATH domain-containing protein</fullName>
    </recommendedName>
</protein>
<dbReference type="SUPFAM" id="SSF49599">
    <property type="entry name" value="TRAF domain-like"/>
    <property type="match status" value="1"/>
</dbReference>
<evidence type="ECO:0000313" key="2">
    <source>
        <dbReference type="EMBL" id="CAL1289876.1"/>
    </source>
</evidence>
<feature type="domain" description="MATH" evidence="1">
    <location>
        <begin position="7"/>
        <end position="142"/>
    </location>
</feature>
<gene>
    <name evidence="2" type="ORF">LARSCL_LOCUS16169</name>
</gene>
<keyword evidence="3" id="KW-1185">Reference proteome</keyword>
<dbReference type="Pfam" id="PF22486">
    <property type="entry name" value="MATH_2"/>
    <property type="match status" value="1"/>
</dbReference>
<reference evidence="2 3" key="1">
    <citation type="submission" date="2024-04" db="EMBL/GenBank/DDBJ databases">
        <authorList>
            <person name="Rising A."/>
            <person name="Reimegard J."/>
            <person name="Sonavane S."/>
            <person name="Akerstrom W."/>
            <person name="Nylinder S."/>
            <person name="Hedman E."/>
            <person name="Kallberg Y."/>
        </authorList>
    </citation>
    <scope>NUCLEOTIDE SEQUENCE [LARGE SCALE GENOMIC DNA]</scope>
</reference>
<dbReference type="PROSITE" id="PS50144">
    <property type="entry name" value="MATH"/>
    <property type="match status" value="1"/>
</dbReference>